<evidence type="ECO:0000313" key="2">
    <source>
        <dbReference type="EMBL" id="OYQ48246.1"/>
    </source>
</evidence>
<gene>
    <name evidence="2" type="ORF">CHU92_00760</name>
</gene>
<keyword evidence="3" id="KW-1185">Reference proteome</keyword>
<dbReference type="Proteomes" id="UP000216605">
    <property type="component" value="Unassembled WGS sequence"/>
</dbReference>
<dbReference type="RefSeq" id="WP_094411619.1">
    <property type="nucleotide sequence ID" value="NZ_NOXV01000074.1"/>
</dbReference>
<accession>A0A256A3E0</accession>
<name>A0A256A3E0_9FLAO</name>
<proteinExistence type="predicted"/>
<evidence type="ECO:0000256" key="1">
    <source>
        <dbReference type="SAM" id="SignalP"/>
    </source>
</evidence>
<feature type="chain" id="PRO_5013282109" evidence="1">
    <location>
        <begin position="19"/>
        <end position="69"/>
    </location>
</feature>
<dbReference type="AlphaFoldDB" id="A0A256A3E0"/>
<organism evidence="2 3">
    <name type="scientific">Flavobacterium cyanobacteriorum</name>
    <dbReference type="NCBI Taxonomy" id="2022802"/>
    <lineage>
        <taxon>Bacteria</taxon>
        <taxon>Pseudomonadati</taxon>
        <taxon>Bacteroidota</taxon>
        <taxon>Flavobacteriia</taxon>
        <taxon>Flavobacteriales</taxon>
        <taxon>Flavobacteriaceae</taxon>
        <taxon>Flavobacterium</taxon>
    </lineage>
</organism>
<protein>
    <submittedName>
        <fullName evidence="2">Uncharacterized protein</fullName>
    </submittedName>
</protein>
<dbReference type="EMBL" id="NOXV01000074">
    <property type="protein sequence ID" value="OYQ48246.1"/>
    <property type="molecule type" value="Genomic_DNA"/>
</dbReference>
<comment type="caution">
    <text evidence="2">The sequence shown here is derived from an EMBL/GenBank/DDBJ whole genome shotgun (WGS) entry which is preliminary data.</text>
</comment>
<dbReference type="OrthoDB" id="1273487at2"/>
<keyword evidence="1" id="KW-0732">Signal</keyword>
<evidence type="ECO:0000313" key="3">
    <source>
        <dbReference type="Proteomes" id="UP000216605"/>
    </source>
</evidence>
<feature type="signal peptide" evidence="1">
    <location>
        <begin position="1"/>
        <end position="18"/>
    </location>
</feature>
<sequence length="69" mass="7500">MKKIFLAAILLVCLTMNARVWNVTTTCGVIGTINIADNATLKQITDAVATYNLMHCGVYPKTVKLTVNT</sequence>
<reference evidence="2 3" key="1">
    <citation type="submission" date="2017-07" db="EMBL/GenBank/DDBJ databases">
        <title>Flavobacterium cyanobacteriorum sp. nov., isolated from cyanobacterial aggregates in a eutrophic lake.</title>
        <authorList>
            <person name="Cai H."/>
        </authorList>
    </citation>
    <scope>NUCLEOTIDE SEQUENCE [LARGE SCALE GENOMIC DNA]</scope>
    <source>
        <strain evidence="2 3">TH021</strain>
    </source>
</reference>